<proteinExistence type="predicted"/>
<feature type="region of interest" description="Disordered" evidence="1">
    <location>
        <begin position="205"/>
        <end position="266"/>
    </location>
</feature>
<comment type="caution">
    <text evidence="2">The sequence shown here is derived from an EMBL/GenBank/DDBJ whole genome shotgun (WGS) entry which is preliminary data.</text>
</comment>
<keyword evidence="3" id="KW-1185">Reference proteome</keyword>
<protein>
    <submittedName>
        <fullName evidence="2">Uncharacterized protein</fullName>
    </submittedName>
</protein>
<feature type="region of interest" description="Disordered" evidence="1">
    <location>
        <begin position="1"/>
        <end position="59"/>
    </location>
</feature>
<gene>
    <name evidence="2" type="ORF">BCR37DRAFT_163973</name>
</gene>
<feature type="compositionally biased region" description="Polar residues" evidence="1">
    <location>
        <begin position="1"/>
        <end position="13"/>
    </location>
</feature>
<name>A0A1Y2EXK8_PROLT</name>
<reference evidence="2 3" key="1">
    <citation type="submission" date="2016-07" db="EMBL/GenBank/DDBJ databases">
        <title>Pervasive Adenine N6-methylation of Active Genes in Fungi.</title>
        <authorList>
            <consortium name="DOE Joint Genome Institute"/>
            <person name="Mondo S.J."/>
            <person name="Dannebaum R.O."/>
            <person name="Kuo R.C."/>
            <person name="Labutti K."/>
            <person name="Haridas S."/>
            <person name="Kuo A."/>
            <person name="Salamov A."/>
            <person name="Ahrendt S.R."/>
            <person name="Lipzen A."/>
            <person name="Sullivan W."/>
            <person name="Andreopoulos W.B."/>
            <person name="Clum A."/>
            <person name="Lindquist E."/>
            <person name="Daum C."/>
            <person name="Ramamoorthy G.K."/>
            <person name="Gryganskyi A."/>
            <person name="Culley D."/>
            <person name="Magnuson J.K."/>
            <person name="James T.Y."/>
            <person name="O'Malley M.A."/>
            <person name="Stajich J.E."/>
            <person name="Spatafora J.W."/>
            <person name="Visel A."/>
            <person name="Grigoriev I.V."/>
        </authorList>
    </citation>
    <scope>NUCLEOTIDE SEQUENCE [LARGE SCALE GENOMIC DNA]</scope>
    <source>
        <strain evidence="2 3">12-1054</strain>
    </source>
</reference>
<organism evidence="2 3">
    <name type="scientific">Protomyces lactucae-debilis</name>
    <dbReference type="NCBI Taxonomy" id="2754530"/>
    <lineage>
        <taxon>Eukaryota</taxon>
        <taxon>Fungi</taxon>
        <taxon>Dikarya</taxon>
        <taxon>Ascomycota</taxon>
        <taxon>Taphrinomycotina</taxon>
        <taxon>Taphrinomycetes</taxon>
        <taxon>Taphrinales</taxon>
        <taxon>Protomycetaceae</taxon>
        <taxon>Protomyces</taxon>
    </lineage>
</organism>
<dbReference type="AlphaFoldDB" id="A0A1Y2EXK8"/>
<dbReference type="Proteomes" id="UP000193685">
    <property type="component" value="Unassembled WGS sequence"/>
</dbReference>
<evidence type="ECO:0000313" key="3">
    <source>
        <dbReference type="Proteomes" id="UP000193685"/>
    </source>
</evidence>
<feature type="compositionally biased region" description="Low complexity" evidence="1">
    <location>
        <begin position="217"/>
        <end position="229"/>
    </location>
</feature>
<feature type="compositionally biased region" description="Polar residues" evidence="1">
    <location>
        <begin position="233"/>
        <end position="243"/>
    </location>
</feature>
<accession>A0A1Y2EXK8</accession>
<evidence type="ECO:0000256" key="1">
    <source>
        <dbReference type="SAM" id="MobiDB-lite"/>
    </source>
</evidence>
<feature type="compositionally biased region" description="Low complexity" evidence="1">
    <location>
        <begin position="36"/>
        <end position="59"/>
    </location>
</feature>
<dbReference type="GeneID" id="63782803"/>
<evidence type="ECO:0000313" key="2">
    <source>
        <dbReference type="EMBL" id="ORY76329.1"/>
    </source>
</evidence>
<dbReference type="RefSeq" id="XP_040722592.1">
    <property type="nucleotide sequence ID" value="XM_040866204.1"/>
</dbReference>
<dbReference type="EMBL" id="MCFI01000023">
    <property type="protein sequence ID" value="ORY76329.1"/>
    <property type="molecule type" value="Genomic_DNA"/>
</dbReference>
<sequence>MQQASADYTSNGHGSHGRYAQRYTQARQHALDPMHYAQQEAAYPQQPYPQQQQQQQQQQQLVYEQDLYAAQRQQQQQDHYAAGMNSPRSQLLDRLRTHARHASVPAMQTSYLQPMYSPEPTHYPGLQDASLYLPTNGMTDPRMMQEARGQLSYDDLYLQEERRRYMLQQQQKLALIQQMRQQEQLEEMQQREQWMLLQQQMNGLSVGGGYGSPPGTPQVVGPSVQQVSPLTAIVQQQQRHASPTTPPTSARKHNRQEAGQPRRQPAGPLELDVLTAQPHLNFAKRARRGATKFLEAGTARRHGASAGLSARQAGVVASGWVPGARALA</sequence>